<dbReference type="Gene3D" id="3.10.100.10">
    <property type="entry name" value="Mannose-Binding Protein A, subunit A"/>
    <property type="match status" value="1"/>
</dbReference>
<dbReference type="InterPro" id="IPR001304">
    <property type="entry name" value="C-type_lectin-like"/>
</dbReference>
<evidence type="ECO:0000256" key="2">
    <source>
        <dbReference type="ARBA" id="ARBA00023157"/>
    </source>
</evidence>
<keyword evidence="1" id="KW-0430">Lectin</keyword>
<feature type="transmembrane region" description="Helical" evidence="4">
    <location>
        <begin position="92"/>
        <end position="117"/>
    </location>
</feature>
<dbReference type="Ensembl" id="ENSECRT00000003997.1">
    <property type="protein sequence ID" value="ENSECRP00000003934.1"/>
    <property type="gene ID" value="ENSECRG00000002694.1"/>
</dbReference>
<organism evidence="6 7">
    <name type="scientific">Erpetoichthys calabaricus</name>
    <name type="common">Rope fish</name>
    <name type="synonym">Calamoichthys calabaricus</name>
    <dbReference type="NCBI Taxonomy" id="27687"/>
    <lineage>
        <taxon>Eukaryota</taxon>
        <taxon>Metazoa</taxon>
        <taxon>Chordata</taxon>
        <taxon>Craniata</taxon>
        <taxon>Vertebrata</taxon>
        <taxon>Euteleostomi</taxon>
        <taxon>Actinopterygii</taxon>
        <taxon>Polypteriformes</taxon>
        <taxon>Polypteridae</taxon>
        <taxon>Erpetoichthys</taxon>
    </lineage>
</organism>
<evidence type="ECO:0000259" key="5">
    <source>
        <dbReference type="PROSITE" id="PS50041"/>
    </source>
</evidence>
<sequence>MSGELVYASVVFPENTKNGPTEPGQENTTYANVKLGGNPDLRKKDQNISVREEDTTYAAVKTGRNPHPEQKGDKYMRVSSVSLKEKKVSSRWIQFLLLVFSFILLVIIIIVLAIYLAQITQQIHDMTALQMKYLTLNESFTNVTTRYSEVGRLCAGHSVSAEWTCVFCPESWLKFEKKCYYISTNNQMSWDSSQDKCVSLGGHLVIIESTQEQKFLEKSTVKNMHYWIGLNNLATEGGWRWLNNKTLDGKITTLQLGTDLMFILTWLMAPGQSCLKLPSVTVCGCVLEPPNPATSSCYAFCCWLSPLPHLPVLLVPLCCAASPLLFR</sequence>
<evidence type="ECO:0000256" key="4">
    <source>
        <dbReference type="SAM" id="Phobius"/>
    </source>
</evidence>
<dbReference type="PANTHER" id="PTHR46746:SF9">
    <property type="entry name" value="CD209 ANTIGEN-LIKE PROTEIN C-LIKE"/>
    <property type="match status" value="1"/>
</dbReference>
<accession>A0A8C4RM06</accession>
<reference evidence="6" key="3">
    <citation type="submission" date="2025-09" db="UniProtKB">
        <authorList>
            <consortium name="Ensembl"/>
        </authorList>
    </citation>
    <scope>IDENTIFICATION</scope>
</reference>
<protein>
    <submittedName>
        <fullName evidence="6">CD209 antigen-like protein E</fullName>
    </submittedName>
</protein>
<dbReference type="InterPro" id="IPR016187">
    <property type="entry name" value="CTDL_fold"/>
</dbReference>
<keyword evidence="4" id="KW-1133">Transmembrane helix</keyword>
<feature type="domain" description="C-type lectin" evidence="5">
    <location>
        <begin position="175"/>
        <end position="277"/>
    </location>
</feature>
<dbReference type="GeneTree" id="ENSGT01030000234575"/>
<keyword evidence="7" id="KW-1185">Reference proteome</keyword>
<keyword evidence="2" id="KW-1015">Disulfide bond</keyword>
<feature type="compositionally biased region" description="Polar residues" evidence="3">
    <location>
        <begin position="15"/>
        <end position="31"/>
    </location>
</feature>
<evidence type="ECO:0000313" key="7">
    <source>
        <dbReference type="Proteomes" id="UP000694620"/>
    </source>
</evidence>
<gene>
    <name evidence="6" type="primary">LOC114650298</name>
</gene>
<reference evidence="6" key="2">
    <citation type="submission" date="2025-08" db="UniProtKB">
        <authorList>
            <consortium name="Ensembl"/>
        </authorList>
    </citation>
    <scope>IDENTIFICATION</scope>
</reference>
<dbReference type="AlphaFoldDB" id="A0A8C4RM06"/>
<keyword evidence="4" id="KW-0812">Transmembrane</keyword>
<dbReference type="InterPro" id="IPR016186">
    <property type="entry name" value="C-type_lectin-like/link_sf"/>
</dbReference>
<dbReference type="PANTHER" id="PTHR46746">
    <property type="entry name" value="KILLER CELL LECTIN-LIKE RECEPTOR SUBFAMILY F MEMBER 2"/>
    <property type="match status" value="1"/>
</dbReference>
<evidence type="ECO:0000256" key="1">
    <source>
        <dbReference type="ARBA" id="ARBA00022734"/>
    </source>
</evidence>
<dbReference type="Pfam" id="PF00059">
    <property type="entry name" value="Lectin_C"/>
    <property type="match status" value="1"/>
</dbReference>
<feature type="region of interest" description="Disordered" evidence="3">
    <location>
        <begin position="14"/>
        <end position="36"/>
    </location>
</feature>
<evidence type="ECO:0000313" key="6">
    <source>
        <dbReference type="Ensembl" id="ENSECRP00000003934.1"/>
    </source>
</evidence>
<dbReference type="InterPro" id="IPR051379">
    <property type="entry name" value="C-type_Lectin_Receptor_IMM"/>
</dbReference>
<evidence type="ECO:0000256" key="3">
    <source>
        <dbReference type="SAM" id="MobiDB-lite"/>
    </source>
</evidence>
<name>A0A8C4RM06_ERPCA</name>
<dbReference type="PROSITE" id="PS50041">
    <property type="entry name" value="C_TYPE_LECTIN_2"/>
    <property type="match status" value="1"/>
</dbReference>
<dbReference type="SMART" id="SM00034">
    <property type="entry name" value="CLECT"/>
    <property type="match status" value="1"/>
</dbReference>
<dbReference type="GO" id="GO:0030246">
    <property type="term" value="F:carbohydrate binding"/>
    <property type="evidence" value="ECO:0007669"/>
    <property type="project" value="UniProtKB-KW"/>
</dbReference>
<proteinExistence type="predicted"/>
<keyword evidence="4" id="KW-0472">Membrane</keyword>
<reference evidence="6" key="1">
    <citation type="submission" date="2021-06" db="EMBL/GenBank/DDBJ databases">
        <authorList>
            <consortium name="Wellcome Sanger Institute Data Sharing"/>
        </authorList>
    </citation>
    <scope>NUCLEOTIDE SEQUENCE [LARGE SCALE GENOMIC DNA]</scope>
</reference>
<dbReference type="SUPFAM" id="SSF56436">
    <property type="entry name" value="C-type lectin-like"/>
    <property type="match status" value="1"/>
</dbReference>
<dbReference type="Proteomes" id="UP000694620">
    <property type="component" value="Chromosome 4"/>
</dbReference>